<dbReference type="GO" id="GO:0006952">
    <property type="term" value="P:defense response"/>
    <property type="evidence" value="ECO:0007669"/>
    <property type="project" value="UniProtKB-KW"/>
</dbReference>
<proteinExistence type="inferred from homology"/>
<dbReference type="Pfam" id="PF18052">
    <property type="entry name" value="Rx_N"/>
    <property type="match status" value="1"/>
</dbReference>
<keyword evidence="4" id="KW-0547">Nucleotide-binding</keyword>
<organism evidence="7 8">
    <name type="scientific">Aegilops tauschii subsp. strangulata</name>
    <name type="common">Goatgrass</name>
    <dbReference type="NCBI Taxonomy" id="200361"/>
    <lineage>
        <taxon>Eukaryota</taxon>
        <taxon>Viridiplantae</taxon>
        <taxon>Streptophyta</taxon>
        <taxon>Embryophyta</taxon>
        <taxon>Tracheophyta</taxon>
        <taxon>Spermatophyta</taxon>
        <taxon>Magnoliopsida</taxon>
        <taxon>Liliopsida</taxon>
        <taxon>Poales</taxon>
        <taxon>Poaceae</taxon>
        <taxon>BOP clade</taxon>
        <taxon>Pooideae</taxon>
        <taxon>Triticodae</taxon>
        <taxon>Triticeae</taxon>
        <taxon>Triticinae</taxon>
        <taxon>Aegilops</taxon>
    </lineage>
</organism>
<reference evidence="7" key="4">
    <citation type="submission" date="2019-03" db="UniProtKB">
        <authorList>
            <consortium name="EnsemblPlants"/>
        </authorList>
    </citation>
    <scope>IDENTIFICATION</scope>
</reference>
<dbReference type="AlphaFoldDB" id="A0A453A3H5"/>
<keyword evidence="8" id="KW-1185">Reference proteome</keyword>
<dbReference type="InterPro" id="IPR041118">
    <property type="entry name" value="Rx_N"/>
</dbReference>
<protein>
    <recommendedName>
        <fullName evidence="6">Disease resistance N-terminal domain-containing protein</fullName>
    </recommendedName>
</protein>
<evidence type="ECO:0000256" key="2">
    <source>
        <dbReference type="ARBA" id="ARBA00022614"/>
    </source>
</evidence>
<evidence type="ECO:0000259" key="6">
    <source>
        <dbReference type="Pfam" id="PF18052"/>
    </source>
</evidence>
<dbReference type="EnsemblPlants" id="AET1Gv21024900.8">
    <property type="protein sequence ID" value="AET1Gv21024900.8"/>
    <property type="gene ID" value="AET1Gv21024900"/>
</dbReference>
<reference evidence="7" key="3">
    <citation type="journal article" date="2017" name="Nature">
        <title>Genome sequence of the progenitor of the wheat D genome Aegilops tauschii.</title>
        <authorList>
            <person name="Luo M.C."/>
            <person name="Gu Y.Q."/>
            <person name="Puiu D."/>
            <person name="Wang H."/>
            <person name="Twardziok S.O."/>
            <person name="Deal K.R."/>
            <person name="Huo N."/>
            <person name="Zhu T."/>
            <person name="Wang L."/>
            <person name="Wang Y."/>
            <person name="McGuire P.E."/>
            <person name="Liu S."/>
            <person name="Long H."/>
            <person name="Ramasamy R.K."/>
            <person name="Rodriguez J.C."/>
            <person name="Van S.L."/>
            <person name="Yuan L."/>
            <person name="Wang Z."/>
            <person name="Xia Z."/>
            <person name="Xiao L."/>
            <person name="Anderson O.D."/>
            <person name="Ouyang S."/>
            <person name="Liang Y."/>
            <person name="Zimin A.V."/>
            <person name="Pertea G."/>
            <person name="Qi P."/>
            <person name="Bennetzen J.L."/>
            <person name="Dai X."/>
            <person name="Dawson M.W."/>
            <person name="Muller H.G."/>
            <person name="Kugler K."/>
            <person name="Rivarola-Duarte L."/>
            <person name="Spannagl M."/>
            <person name="Mayer K.F.X."/>
            <person name="Lu F.H."/>
            <person name="Bevan M.W."/>
            <person name="Leroy P."/>
            <person name="Li P."/>
            <person name="You F.M."/>
            <person name="Sun Q."/>
            <person name="Liu Z."/>
            <person name="Lyons E."/>
            <person name="Wicker T."/>
            <person name="Salzberg S.L."/>
            <person name="Devos K.M."/>
            <person name="Dvorak J."/>
        </authorList>
    </citation>
    <scope>NUCLEOTIDE SEQUENCE [LARGE SCALE GENOMIC DNA]</scope>
    <source>
        <strain evidence="7">cv. AL8/78</strain>
    </source>
</reference>
<evidence type="ECO:0000313" key="7">
    <source>
        <dbReference type="EnsemblPlants" id="AET1Gv21024900.8"/>
    </source>
</evidence>
<keyword evidence="2" id="KW-0433">Leucine-rich repeat</keyword>
<evidence type="ECO:0000313" key="8">
    <source>
        <dbReference type="Proteomes" id="UP000015105"/>
    </source>
</evidence>
<dbReference type="Gene3D" id="1.20.5.4130">
    <property type="match status" value="1"/>
</dbReference>
<dbReference type="Gramene" id="AET1Gv21024900.8">
    <property type="protein sequence ID" value="AET1Gv21024900.8"/>
    <property type="gene ID" value="AET1Gv21024900"/>
</dbReference>
<reference evidence="8" key="2">
    <citation type="journal article" date="2017" name="Nat. Plants">
        <title>The Aegilops tauschii genome reveals multiple impacts of transposons.</title>
        <authorList>
            <person name="Zhao G."/>
            <person name="Zou C."/>
            <person name="Li K."/>
            <person name="Wang K."/>
            <person name="Li T."/>
            <person name="Gao L."/>
            <person name="Zhang X."/>
            <person name="Wang H."/>
            <person name="Yang Z."/>
            <person name="Liu X."/>
            <person name="Jiang W."/>
            <person name="Mao L."/>
            <person name="Kong X."/>
            <person name="Jiao Y."/>
            <person name="Jia J."/>
        </authorList>
    </citation>
    <scope>NUCLEOTIDE SEQUENCE [LARGE SCALE GENOMIC DNA]</scope>
    <source>
        <strain evidence="8">cv. AL8/78</strain>
    </source>
</reference>
<evidence type="ECO:0000256" key="4">
    <source>
        <dbReference type="ARBA" id="ARBA00022741"/>
    </source>
</evidence>
<dbReference type="GO" id="GO:0000166">
    <property type="term" value="F:nucleotide binding"/>
    <property type="evidence" value="ECO:0007669"/>
    <property type="project" value="UniProtKB-KW"/>
</dbReference>
<comment type="similarity">
    <text evidence="1">Belongs to the disease resistance NB-LRR family.</text>
</comment>
<reference evidence="8" key="1">
    <citation type="journal article" date="2014" name="Science">
        <title>Ancient hybridizations among the ancestral genomes of bread wheat.</title>
        <authorList>
            <consortium name="International Wheat Genome Sequencing Consortium,"/>
            <person name="Marcussen T."/>
            <person name="Sandve S.R."/>
            <person name="Heier L."/>
            <person name="Spannagl M."/>
            <person name="Pfeifer M."/>
            <person name="Jakobsen K.S."/>
            <person name="Wulff B.B."/>
            <person name="Steuernagel B."/>
            <person name="Mayer K.F."/>
            <person name="Olsen O.A."/>
        </authorList>
    </citation>
    <scope>NUCLEOTIDE SEQUENCE [LARGE SCALE GENOMIC DNA]</scope>
    <source>
        <strain evidence="8">cv. AL8/78</strain>
    </source>
</reference>
<keyword evidence="5" id="KW-0611">Plant defense</keyword>
<dbReference type="Proteomes" id="UP000015105">
    <property type="component" value="Chromosome 1D"/>
</dbReference>
<accession>A0A453A3H5</accession>
<reference evidence="7" key="5">
    <citation type="journal article" date="2021" name="G3 (Bethesda)">
        <title>Aegilops tauschii genome assembly Aet v5.0 features greater sequence contiguity and improved annotation.</title>
        <authorList>
            <person name="Wang L."/>
            <person name="Zhu T."/>
            <person name="Rodriguez J.C."/>
            <person name="Deal K.R."/>
            <person name="Dubcovsky J."/>
            <person name="McGuire P.E."/>
            <person name="Lux T."/>
            <person name="Spannagl M."/>
            <person name="Mayer K.F.X."/>
            <person name="Baldrich P."/>
            <person name="Meyers B.C."/>
            <person name="Huo N."/>
            <person name="Gu Y.Q."/>
            <person name="Zhou H."/>
            <person name="Devos K.M."/>
            <person name="Bennetzen J.L."/>
            <person name="Unver T."/>
            <person name="Budak H."/>
            <person name="Gulick P.J."/>
            <person name="Galiba G."/>
            <person name="Kalapos B."/>
            <person name="Nelson D.R."/>
            <person name="Li P."/>
            <person name="You F.M."/>
            <person name="Luo M.C."/>
            <person name="Dvorak J."/>
        </authorList>
    </citation>
    <scope>NUCLEOTIDE SEQUENCE [LARGE SCALE GENOMIC DNA]</scope>
    <source>
        <strain evidence="7">cv. AL8/78</strain>
    </source>
</reference>
<sequence>MAELGGMLAAAIIKVVAEQIGSAIGSQIVLQKNFNEDLKKMKMALESVDAVLEEAERRSITDKVTRLWLKRLKNFMYEISDMIDEFEADTQAIARPSPQKVRQYLTKLL</sequence>
<name>A0A453A3H5_AEGTS</name>
<evidence type="ECO:0000256" key="5">
    <source>
        <dbReference type="ARBA" id="ARBA00022821"/>
    </source>
</evidence>
<evidence type="ECO:0000256" key="3">
    <source>
        <dbReference type="ARBA" id="ARBA00022737"/>
    </source>
</evidence>
<keyword evidence="3" id="KW-0677">Repeat</keyword>
<evidence type="ECO:0000256" key="1">
    <source>
        <dbReference type="ARBA" id="ARBA00008894"/>
    </source>
</evidence>
<feature type="domain" description="Disease resistance N-terminal" evidence="6">
    <location>
        <begin position="13"/>
        <end position="91"/>
    </location>
</feature>